<evidence type="ECO:0000256" key="2">
    <source>
        <dbReference type="ARBA" id="ARBA00012438"/>
    </source>
</evidence>
<dbReference type="Pfam" id="PF07536">
    <property type="entry name" value="HWE_HK"/>
    <property type="match status" value="1"/>
</dbReference>
<evidence type="ECO:0000256" key="11">
    <source>
        <dbReference type="ARBA" id="ARBA00022777"/>
    </source>
</evidence>
<dbReference type="SMART" id="SM00086">
    <property type="entry name" value="PAC"/>
    <property type="match status" value="1"/>
</dbReference>
<dbReference type="PROSITE" id="PS50113">
    <property type="entry name" value="PAC"/>
    <property type="match status" value="1"/>
</dbReference>
<dbReference type="Gene3D" id="3.40.50.2300">
    <property type="match status" value="1"/>
</dbReference>
<dbReference type="GO" id="GO:0000160">
    <property type="term" value="P:phosphorelay signal transduction system"/>
    <property type="evidence" value="ECO:0007669"/>
    <property type="project" value="InterPro"/>
</dbReference>
<dbReference type="InterPro" id="IPR011102">
    <property type="entry name" value="Sig_transdc_His_kinase_HWE"/>
</dbReference>
<evidence type="ECO:0000256" key="13">
    <source>
        <dbReference type="ARBA" id="ARBA00022991"/>
    </source>
</evidence>
<keyword evidence="5" id="KW-0716">Sensory transduction</keyword>
<evidence type="ECO:0000256" key="3">
    <source>
        <dbReference type="ARBA" id="ARBA00022543"/>
    </source>
</evidence>
<dbReference type="Gene3D" id="3.30.450.20">
    <property type="entry name" value="PAS domain"/>
    <property type="match status" value="1"/>
</dbReference>
<accession>A0A1I3TNL4</accession>
<feature type="domain" description="Response regulatory" evidence="17">
    <location>
        <begin position="354"/>
        <end position="464"/>
    </location>
</feature>
<keyword evidence="6" id="KW-0285">Flavoprotein</keyword>
<evidence type="ECO:0000256" key="12">
    <source>
        <dbReference type="ARBA" id="ARBA00022840"/>
    </source>
</evidence>
<evidence type="ECO:0000256" key="9">
    <source>
        <dbReference type="ARBA" id="ARBA00022737"/>
    </source>
</evidence>
<feature type="domain" description="PAC" evidence="18">
    <location>
        <begin position="85"/>
        <end position="137"/>
    </location>
</feature>
<evidence type="ECO:0000256" key="10">
    <source>
        <dbReference type="ARBA" id="ARBA00022741"/>
    </source>
</evidence>
<dbReference type="SMART" id="SM00448">
    <property type="entry name" value="REC"/>
    <property type="match status" value="1"/>
</dbReference>
<evidence type="ECO:0000259" key="18">
    <source>
        <dbReference type="PROSITE" id="PS50113"/>
    </source>
</evidence>
<dbReference type="RefSeq" id="WP_175484941.1">
    <property type="nucleotide sequence ID" value="NZ_FORA01000005.1"/>
</dbReference>
<evidence type="ECO:0000256" key="5">
    <source>
        <dbReference type="ARBA" id="ARBA00022606"/>
    </source>
</evidence>
<dbReference type="Proteomes" id="UP000199110">
    <property type="component" value="Unassembled WGS sequence"/>
</dbReference>
<keyword evidence="15" id="KW-0675">Receptor</keyword>
<evidence type="ECO:0000256" key="1">
    <source>
        <dbReference type="ARBA" id="ARBA00000085"/>
    </source>
</evidence>
<dbReference type="InterPro" id="IPR000700">
    <property type="entry name" value="PAS-assoc_C"/>
</dbReference>
<feature type="modified residue" description="4-aspartylphosphate" evidence="16">
    <location>
        <position position="403"/>
    </location>
</feature>
<evidence type="ECO:0000256" key="6">
    <source>
        <dbReference type="ARBA" id="ARBA00022630"/>
    </source>
</evidence>
<dbReference type="InterPro" id="IPR001610">
    <property type="entry name" value="PAC"/>
</dbReference>
<dbReference type="GO" id="GO:0004673">
    <property type="term" value="F:protein histidine kinase activity"/>
    <property type="evidence" value="ECO:0007669"/>
    <property type="project" value="UniProtKB-EC"/>
</dbReference>
<proteinExistence type="predicted"/>
<keyword evidence="3" id="KW-0600">Photoreceptor protein</keyword>
<dbReference type="GO" id="GO:0009881">
    <property type="term" value="F:photoreceptor activity"/>
    <property type="evidence" value="ECO:0007669"/>
    <property type="project" value="UniProtKB-KW"/>
</dbReference>
<keyword evidence="20" id="KW-1185">Reference proteome</keyword>
<evidence type="ECO:0000256" key="4">
    <source>
        <dbReference type="ARBA" id="ARBA00022553"/>
    </source>
</evidence>
<keyword evidence="9" id="KW-0677">Repeat</keyword>
<dbReference type="InterPro" id="IPR035965">
    <property type="entry name" value="PAS-like_dom_sf"/>
</dbReference>
<sequence length="464" mass="50992">MDDSSFLNEGGDHLDLLLATSEIGVWELDAATGDAVRNLRHDQIFGHDALLDRWSAEIFLTYVFEEDRERVGELLRSALKDGEPWAFEARIRRADGVDRWISARGVPRLAPSGEVSKLIGHVIDITELKQNEDRLKLLSRELNHRVSNTFTIMNSMIRHASKKASTVEQFAETLMERLGALARSNRVLVAEEAKRSSLREILTMEMEAFAGWQKRISINGTTDFWFSGEASEALAMIFHELLTNAVKHGALSISSGHVAIDISTGPDRQVRIDWVETGGPALPRDRRQGIGSTILQNAMRGEGSVTLDFAPEGLICRIVVNDGFQREVPEAPLAPSTLSVEEPPAVDKSFSGVRVMVVEDDPIIGLDLSDILKARGATVMGPFTTVATALVALREGPDVALLDLNLGQETTDDVARQLSKLSIPFVVLSGQNDFSSLDEAFATAPLISKPFREQDLLNGLARFV</sequence>
<dbReference type="EC" id="2.7.13.3" evidence="2"/>
<keyword evidence="11" id="KW-0418">Kinase</keyword>
<comment type="catalytic activity">
    <reaction evidence="1">
        <text>ATP + protein L-histidine = ADP + protein N-phospho-L-histidine.</text>
        <dbReference type="EC" id="2.7.13.3"/>
    </reaction>
</comment>
<keyword evidence="8" id="KW-0808">Transferase</keyword>
<evidence type="ECO:0000256" key="15">
    <source>
        <dbReference type="ARBA" id="ARBA00023170"/>
    </source>
</evidence>
<organism evidence="19 20">
    <name type="scientific">Jannaschia pohangensis</name>
    <dbReference type="NCBI Taxonomy" id="390807"/>
    <lineage>
        <taxon>Bacteria</taxon>
        <taxon>Pseudomonadati</taxon>
        <taxon>Pseudomonadota</taxon>
        <taxon>Alphaproteobacteria</taxon>
        <taxon>Rhodobacterales</taxon>
        <taxon>Roseobacteraceae</taxon>
        <taxon>Jannaschia</taxon>
    </lineage>
</organism>
<evidence type="ECO:0000313" key="20">
    <source>
        <dbReference type="Proteomes" id="UP000199110"/>
    </source>
</evidence>
<name>A0A1I3TNL4_9RHOB</name>
<dbReference type="EMBL" id="FORA01000005">
    <property type="protein sequence ID" value="SFJ71211.1"/>
    <property type="molecule type" value="Genomic_DNA"/>
</dbReference>
<dbReference type="SMART" id="SM00911">
    <property type="entry name" value="HWE_HK"/>
    <property type="match status" value="1"/>
</dbReference>
<dbReference type="PANTHER" id="PTHR41523:SF8">
    <property type="entry name" value="ETHYLENE RESPONSE SENSOR PROTEIN"/>
    <property type="match status" value="1"/>
</dbReference>
<dbReference type="GO" id="GO:0005524">
    <property type="term" value="F:ATP binding"/>
    <property type="evidence" value="ECO:0007669"/>
    <property type="project" value="UniProtKB-KW"/>
</dbReference>
<dbReference type="InterPro" id="IPR036890">
    <property type="entry name" value="HATPase_C_sf"/>
</dbReference>
<keyword evidence="7" id="KW-0288">FMN</keyword>
<gene>
    <name evidence="19" type="ORF">SAMN04488095_3478</name>
</gene>
<dbReference type="SUPFAM" id="SSF52172">
    <property type="entry name" value="CheY-like"/>
    <property type="match status" value="1"/>
</dbReference>
<evidence type="ECO:0000313" key="19">
    <source>
        <dbReference type="EMBL" id="SFJ71211.1"/>
    </source>
</evidence>
<evidence type="ECO:0000256" key="14">
    <source>
        <dbReference type="ARBA" id="ARBA00023026"/>
    </source>
</evidence>
<reference evidence="19 20" key="1">
    <citation type="submission" date="2016-10" db="EMBL/GenBank/DDBJ databases">
        <authorList>
            <person name="de Groot N.N."/>
        </authorList>
    </citation>
    <scope>NUCLEOTIDE SEQUENCE [LARGE SCALE GENOMIC DNA]</scope>
    <source>
        <strain evidence="19 20">DSM 19073</strain>
    </source>
</reference>
<dbReference type="InterPro" id="IPR000014">
    <property type="entry name" value="PAS"/>
</dbReference>
<dbReference type="STRING" id="390807.SAMN04488095_3478"/>
<dbReference type="CDD" id="cd00130">
    <property type="entry name" value="PAS"/>
    <property type="match status" value="1"/>
</dbReference>
<evidence type="ECO:0000256" key="8">
    <source>
        <dbReference type="ARBA" id="ARBA00022679"/>
    </source>
</evidence>
<evidence type="ECO:0000256" key="16">
    <source>
        <dbReference type="PROSITE-ProRule" id="PRU00169"/>
    </source>
</evidence>
<keyword evidence="13" id="KW-0157">Chromophore</keyword>
<dbReference type="Gene3D" id="3.30.565.10">
    <property type="entry name" value="Histidine kinase-like ATPase, C-terminal domain"/>
    <property type="match status" value="1"/>
</dbReference>
<dbReference type="InterPro" id="IPR013655">
    <property type="entry name" value="PAS_fold_3"/>
</dbReference>
<keyword evidence="4 16" id="KW-0597">Phosphoprotein</keyword>
<dbReference type="AlphaFoldDB" id="A0A1I3TNL4"/>
<dbReference type="InterPro" id="IPR011006">
    <property type="entry name" value="CheY-like_superfamily"/>
</dbReference>
<evidence type="ECO:0000259" key="17">
    <source>
        <dbReference type="PROSITE" id="PS50110"/>
    </source>
</evidence>
<protein>
    <recommendedName>
        <fullName evidence="2">histidine kinase</fullName>
        <ecNumber evidence="2">2.7.13.3</ecNumber>
    </recommendedName>
</protein>
<keyword evidence="12" id="KW-0067">ATP-binding</keyword>
<dbReference type="PROSITE" id="PS50110">
    <property type="entry name" value="RESPONSE_REGULATORY"/>
    <property type="match status" value="1"/>
</dbReference>
<evidence type="ECO:0000256" key="7">
    <source>
        <dbReference type="ARBA" id="ARBA00022643"/>
    </source>
</evidence>
<dbReference type="Pfam" id="PF08447">
    <property type="entry name" value="PAS_3"/>
    <property type="match status" value="1"/>
</dbReference>
<dbReference type="SUPFAM" id="SSF55785">
    <property type="entry name" value="PYP-like sensor domain (PAS domain)"/>
    <property type="match status" value="1"/>
</dbReference>
<dbReference type="NCBIfam" id="TIGR00229">
    <property type="entry name" value="sensory_box"/>
    <property type="match status" value="1"/>
</dbReference>
<dbReference type="InterPro" id="IPR001789">
    <property type="entry name" value="Sig_transdc_resp-reg_receiver"/>
</dbReference>
<keyword evidence="14" id="KW-0843">Virulence</keyword>
<dbReference type="Gene3D" id="2.10.70.100">
    <property type="match status" value="1"/>
</dbReference>
<keyword evidence="10" id="KW-0547">Nucleotide-binding</keyword>
<dbReference type="SUPFAM" id="SSF55874">
    <property type="entry name" value="ATPase domain of HSP90 chaperone/DNA topoisomerase II/histidine kinase"/>
    <property type="match status" value="1"/>
</dbReference>
<dbReference type="PANTHER" id="PTHR41523">
    <property type="entry name" value="TWO-COMPONENT SYSTEM SENSOR PROTEIN"/>
    <property type="match status" value="1"/>
</dbReference>